<reference evidence="3" key="1">
    <citation type="submission" date="2022-11" db="UniProtKB">
        <authorList>
            <consortium name="WormBaseParasite"/>
        </authorList>
    </citation>
    <scope>IDENTIFICATION</scope>
</reference>
<keyword evidence="2" id="KW-1185">Reference proteome</keyword>
<feature type="compositionally biased region" description="Polar residues" evidence="1">
    <location>
        <begin position="17"/>
        <end position="29"/>
    </location>
</feature>
<evidence type="ECO:0000313" key="3">
    <source>
        <dbReference type="WBParaSite" id="PSU_v2.g14654.t1"/>
    </source>
</evidence>
<accession>A0A914Y5Y2</accession>
<evidence type="ECO:0000313" key="2">
    <source>
        <dbReference type="Proteomes" id="UP000887577"/>
    </source>
</evidence>
<protein>
    <submittedName>
        <fullName evidence="3">Uncharacterized protein</fullName>
    </submittedName>
</protein>
<sequence length="108" mass="12880">MNFMQVQMISSSGGNYGLSSRQQYYSRPTPTYGMESNEDEEPQHQEQEIARKPWPAWQHQQQYRQRQSQHHRRLVPFAVAPILSSASYEKSREIGYRMIPERVRSFLF</sequence>
<evidence type="ECO:0000256" key="1">
    <source>
        <dbReference type="SAM" id="MobiDB-lite"/>
    </source>
</evidence>
<name>A0A914Y5Y2_9BILA</name>
<proteinExistence type="predicted"/>
<dbReference type="WBParaSite" id="PSU_v2.g14654.t1">
    <property type="protein sequence ID" value="PSU_v2.g14654.t1"/>
    <property type="gene ID" value="PSU_v2.g14654"/>
</dbReference>
<organism evidence="2 3">
    <name type="scientific">Panagrolaimus superbus</name>
    <dbReference type="NCBI Taxonomy" id="310955"/>
    <lineage>
        <taxon>Eukaryota</taxon>
        <taxon>Metazoa</taxon>
        <taxon>Ecdysozoa</taxon>
        <taxon>Nematoda</taxon>
        <taxon>Chromadorea</taxon>
        <taxon>Rhabditida</taxon>
        <taxon>Tylenchina</taxon>
        <taxon>Panagrolaimomorpha</taxon>
        <taxon>Panagrolaimoidea</taxon>
        <taxon>Panagrolaimidae</taxon>
        <taxon>Panagrolaimus</taxon>
    </lineage>
</organism>
<dbReference type="AlphaFoldDB" id="A0A914Y5Y2"/>
<feature type="region of interest" description="Disordered" evidence="1">
    <location>
        <begin position="17"/>
        <end position="50"/>
    </location>
</feature>
<dbReference type="Proteomes" id="UP000887577">
    <property type="component" value="Unplaced"/>
</dbReference>